<reference evidence="3" key="1">
    <citation type="journal article" date="2020" name="Stud. Mycol.">
        <title>101 Dothideomycetes genomes: a test case for predicting lifestyles and emergence of pathogens.</title>
        <authorList>
            <person name="Haridas S."/>
            <person name="Albert R."/>
            <person name="Binder M."/>
            <person name="Bloem J."/>
            <person name="Labutti K."/>
            <person name="Salamov A."/>
            <person name="Andreopoulos B."/>
            <person name="Baker S."/>
            <person name="Barry K."/>
            <person name="Bills G."/>
            <person name="Bluhm B."/>
            <person name="Cannon C."/>
            <person name="Castanera R."/>
            <person name="Culley D."/>
            <person name="Daum C."/>
            <person name="Ezra D."/>
            <person name="Gonzalez J."/>
            <person name="Henrissat B."/>
            <person name="Kuo A."/>
            <person name="Liang C."/>
            <person name="Lipzen A."/>
            <person name="Lutzoni F."/>
            <person name="Magnuson J."/>
            <person name="Mondo S."/>
            <person name="Nolan M."/>
            <person name="Ohm R."/>
            <person name="Pangilinan J."/>
            <person name="Park H.-J."/>
            <person name="Ramirez L."/>
            <person name="Alfaro M."/>
            <person name="Sun H."/>
            <person name="Tritt A."/>
            <person name="Yoshinaga Y."/>
            <person name="Zwiers L.-H."/>
            <person name="Turgeon B."/>
            <person name="Goodwin S."/>
            <person name="Spatafora J."/>
            <person name="Crous P."/>
            <person name="Grigoriev I."/>
        </authorList>
    </citation>
    <scope>NUCLEOTIDE SEQUENCE</scope>
    <source>
        <strain evidence="3">CBS 122368</strain>
    </source>
</reference>
<keyword evidence="2" id="KW-0472">Membrane</keyword>
<dbReference type="RefSeq" id="XP_033677397.1">
    <property type="nucleotide sequence ID" value="XM_033835982.1"/>
</dbReference>
<dbReference type="OrthoDB" id="3795297at2759"/>
<evidence type="ECO:0008006" key="5">
    <source>
        <dbReference type="Google" id="ProtNLM"/>
    </source>
</evidence>
<dbReference type="GeneID" id="54589312"/>
<evidence type="ECO:0000313" key="3">
    <source>
        <dbReference type="EMBL" id="KAF2242393.1"/>
    </source>
</evidence>
<keyword evidence="4" id="KW-1185">Reference proteome</keyword>
<dbReference type="InterPro" id="IPR021514">
    <property type="entry name" value="DUF3176"/>
</dbReference>
<proteinExistence type="predicted"/>
<gene>
    <name evidence="3" type="ORF">BU26DRAFT_610245</name>
</gene>
<accession>A0A6A6HXR2</accession>
<keyword evidence="2" id="KW-0812">Transmembrane</keyword>
<dbReference type="Pfam" id="PF11374">
    <property type="entry name" value="DUF3176"/>
    <property type="match status" value="1"/>
</dbReference>
<dbReference type="Proteomes" id="UP000800094">
    <property type="component" value="Unassembled WGS sequence"/>
</dbReference>
<dbReference type="PANTHER" id="PTHR35394:SF5">
    <property type="entry name" value="DUF3176 DOMAIN-CONTAINING PROTEIN"/>
    <property type="match status" value="1"/>
</dbReference>
<protein>
    <recommendedName>
        <fullName evidence="5">DUF3176 domain containing protein</fullName>
    </recommendedName>
</protein>
<sequence length="637" mass="71557">MSGSPEQAFHNARKKSPTPQGTYQALPLSAHKKPYISERLQSGLRAEEKITSSRESRHLWKHWRWETFTFLLGTAAFATILGLLLQSRNNPPQQWNLNEVHVQIPAIIAALSQVAQSALLVPISYCIGQLKWEWFQRSKKTVDLDRFDLASRGPDGSIRLLFHLAWRQRLVSLGCLATVLVLLLPTFIQASVQIGEKEVALQDDRHALIQRSTNVFMDPGTTARLFVATDDTASPIEIDTNLNTALRAGFTWLTYAPPVSAFCAAGSSTAKCSWAPFKTLALCSSAEDISKDIIQDSDNVTLAALRDFLPSAESSPIFQSGSYVYMKENQSAQSTQYPSQPLPKTSVSNDTNLPNLAEIYYLYYDGCIDRLSGGNKTDPQRWKAFKGRLQFCLQTVEASHEFSTNTTIVASEANLAWYKTTKFNETAFCTKVESENEDFCVSESLMESLSMQLNSIFNVTALFNYSNGDTIRYNSEWGPILTHDVFGSPGETMPICGMKRGSSNGHNPDPNERTGLYGFERRIQTVADSLTTAFRTDHLSQDVLGRYINQEPAVLVDFRWFILPATLYLIITVFFIATVFTTRNTPMWKSSPLPLLYSMNSEDTDGSEDRIRKEAKSWMRLRRTTAGWQMIYTTGVR</sequence>
<feature type="transmembrane region" description="Helical" evidence="2">
    <location>
        <begin position="170"/>
        <end position="188"/>
    </location>
</feature>
<keyword evidence="2" id="KW-1133">Transmembrane helix</keyword>
<dbReference type="EMBL" id="ML987208">
    <property type="protein sequence ID" value="KAF2242393.1"/>
    <property type="molecule type" value="Genomic_DNA"/>
</dbReference>
<feature type="transmembrane region" description="Helical" evidence="2">
    <location>
        <begin position="558"/>
        <end position="580"/>
    </location>
</feature>
<organism evidence="3 4">
    <name type="scientific">Trematosphaeria pertusa</name>
    <dbReference type="NCBI Taxonomy" id="390896"/>
    <lineage>
        <taxon>Eukaryota</taxon>
        <taxon>Fungi</taxon>
        <taxon>Dikarya</taxon>
        <taxon>Ascomycota</taxon>
        <taxon>Pezizomycotina</taxon>
        <taxon>Dothideomycetes</taxon>
        <taxon>Pleosporomycetidae</taxon>
        <taxon>Pleosporales</taxon>
        <taxon>Massarineae</taxon>
        <taxon>Trematosphaeriaceae</taxon>
        <taxon>Trematosphaeria</taxon>
    </lineage>
</organism>
<dbReference type="AlphaFoldDB" id="A0A6A6HXR2"/>
<feature type="region of interest" description="Disordered" evidence="1">
    <location>
        <begin position="1"/>
        <end position="24"/>
    </location>
</feature>
<feature type="transmembrane region" description="Helical" evidence="2">
    <location>
        <begin position="63"/>
        <end position="84"/>
    </location>
</feature>
<name>A0A6A6HXR2_9PLEO</name>
<evidence type="ECO:0000256" key="1">
    <source>
        <dbReference type="SAM" id="MobiDB-lite"/>
    </source>
</evidence>
<evidence type="ECO:0000256" key="2">
    <source>
        <dbReference type="SAM" id="Phobius"/>
    </source>
</evidence>
<evidence type="ECO:0000313" key="4">
    <source>
        <dbReference type="Proteomes" id="UP000800094"/>
    </source>
</evidence>
<dbReference type="PANTHER" id="PTHR35394">
    <property type="entry name" value="DUF3176 DOMAIN-CONTAINING PROTEIN"/>
    <property type="match status" value="1"/>
</dbReference>